<evidence type="ECO:0000313" key="3">
    <source>
        <dbReference type="Proteomes" id="UP000730481"/>
    </source>
</evidence>
<organism evidence="2 3">
    <name type="scientific">Fusarium beomiforme</name>
    <dbReference type="NCBI Taxonomy" id="44412"/>
    <lineage>
        <taxon>Eukaryota</taxon>
        <taxon>Fungi</taxon>
        <taxon>Dikarya</taxon>
        <taxon>Ascomycota</taxon>
        <taxon>Pezizomycotina</taxon>
        <taxon>Sordariomycetes</taxon>
        <taxon>Hypocreomycetidae</taxon>
        <taxon>Hypocreales</taxon>
        <taxon>Nectriaceae</taxon>
        <taxon>Fusarium</taxon>
        <taxon>Fusarium burgessii species complex</taxon>
    </lineage>
</organism>
<dbReference type="EMBL" id="PVQB02000566">
    <property type="protein sequence ID" value="KAF4335378.1"/>
    <property type="molecule type" value="Genomic_DNA"/>
</dbReference>
<name>A0A9P5ABS9_9HYPO</name>
<dbReference type="InterPro" id="IPR048273">
    <property type="entry name" value="Luciferase"/>
</dbReference>
<evidence type="ECO:0000259" key="1">
    <source>
        <dbReference type="Pfam" id="PF17648"/>
    </source>
</evidence>
<dbReference type="InterPro" id="IPR040841">
    <property type="entry name" value="Luciferase_dom"/>
</dbReference>
<dbReference type="PANTHER" id="PTHR38695:SF1">
    <property type="entry name" value="AMINO ACID PERMEASE_ SLC12A DOMAIN-CONTAINING PROTEIN"/>
    <property type="match status" value="1"/>
</dbReference>
<comment type="caution">
    <text evidence="2">The sequence shown here is derived from an EMBL/GenBank/DDBJ whole genome shotgun (WGS) entry which is preliminary data.</text>
</comment>
<gene>
    <name evidence="2" type="ORF">FBEOM_10787</name>
</gene>
<proteinExistence type="predicted"/>
<feature type="domain" description="Luciferase" evidence="1">
    <location>
        <begin position="175"/>
        <end position="241"/>
    </location>
</feature>
<dbReference type="PANTHER" id="PTHR38695">
    <property type="entry name" value="AMINO ACID PERMEASE_ SLC12A DOMAIN-CONTAINING PROTEIN"/>
    <property type="match status" value="1"/>
</dbReference>
<accession>A0A9P5ABS9</accession>
<dbReference type="Proteomes" id="UP000730481">
    <property type="component" value="Unassembled WGS sequence"/>
</dbReference>
<dbReference type="AlphaFoldDB" id="A0A9P5ABS9"/>
<reference evidence="2" key="2">
    <citation type="submission" date="2020-02" db="EMBL/GenBank/DDBJ databases">
        <title>Identification and distribution of gene clusters putatively required for synthesis of sphingolipid metabolism inhibitors in phylogenetically diverse species of the filamentous fungus Fusarium.</title>
        <authorList>
            <person name="Kim H.-S."/>
            <person name="Busman M."/>
            <person name="Brown D.W."/>
            <person name="Divon H."/>
            <person name="Uhlig S."/>
            <person name="Proctor R.H."/>
        </authorList>
    </citation>
    <scope>NUCLEOTIDE SEQUENCE</scope>
    <source>
        <strain evidence="2">NRRL 25174</strain>
    </source>
</reference>
<evidence type="ECO:0000313" key="2">
    <source>
        <dbReference type="EMBL" id="KAF4335378.1"/>
    </source>
</evidence>
<dbReference type="Pfam" id="PF17648">
    <property type="entry name" value="Luciferase"/>
    <property type="match status" value="1"/>
</dbReference>
<keyword evidence="3" id="KW-1185">Reference proteome</keyword>
<protein>
    <submittedName>
        <fullName evidence="2">Phospholipase carboxylesterase</fullName>
    </submittedName>
</protein>
<sequence>MYDITIKMLVHDKVLVTFLAIGLPTFAALVYTYSSYKQYVSLGDHGLPGDFSGWYQQFKWHRIARTDTRKPAPYKEQDLPPSIYTEESKKTYLPDKALSSRAGSRPVVPGFVAPQRQTTQLPSAHMLEKQEKFFKDIGVQNPSLFAVKTSGIEKFGTALWVAPGREMPPIIKRMNGEFAHIHREGSVHLFLSLPDAENVLAKGWGERHKLTGPRIPWGYTLVYGPRDEEEFQTWKNIVKASVAYFSGDSGDLYDI</sequence>
<dbReference type="OrthoDB" id="5358398at2759"/>
<reference evidence="2" key="1">
    <citation type="journal article" date="2017" name="Mycologia">
        <title>Fusarium algeriense, sp. nov., a novel toxigenic crown rot pathogen of durum wheat from Algeria is nested in the Fusarium burgessii species complex.</title>
        <authorList>
            <person name="Laraba I."/>
            <person name="Keddad A."/>
            <person name="Boureghda H."/>
            <person name="Abdallah N."/>
            <person name="Vaughan M.M."/>
            <person name="Proctor R.H."/>
            <person name="Busman M."/>
            <person name="O'Donnell K."/>
        </authorList>
    </citation>
    <scope>NUCLEOTIDE SEQUENCE</scope>
    <source>
        <strain evidence="2">NRRL 25174</strain>
    </source>
</reference>